<dbReference type="Pfam" id="PF02450">
    <property type="entry name" value="LCAT"/>
    <property type="match status" value="1"/>
</dbReference>
<dbReference type="EMBL" id="DAKRPA010000285">
    <property type="protein sequence ID" value="DAZ93869.1"/>
    <property type="molecule type" value="Genomic_DNA"/>
</dbReference>
<gene>
    <name evidence="2" type="ORF">N0F65_008135</name>
</gene>
<dbReference type="Proteomes" id="UP001146120">
    <property type="component" value="Unassembled WGS sequence"/>
</dbReference>
<keyword evidence="3" id="KW-1185">Reference proteome</keyword>
<reference evidence="2" key="2">
    <citation type="journal article" date="2023" name="Microbiol Resour">
        <title>Decontamination and Annotation of the Draft Genome Sequence of the Oomycete Lagenidium giganteum ARSEF 373.</title>
        <authorList>
            <person name="Morgan W.R."/>
            <person name="Tartar A."/>
        </authorList>
    </citation>
    <scope>NUCLEOTIDE SEQUENCE</scope>
    <source>
        <strain evidence="2">ARSEF 373</strain>
    </source>
</reference>
<feature type="chain" id="PRO_5043382685" description="Phospholipid:diacylglycerol acyltransferase" evidence="1">
    <location>
        <begin position="24"/>
        <end position="628"/>
    </location>
</feature>
<dbReference type="GO" id="GO:0006629">
    <property type="term" value="P:lipid metabolic process"/>
    <property type="evidence" value="ECO:0007669"/>
    <property type="project" value="InterPro"/>
</dbReference>
<evidence type="ECO:0000256" key="1">
    <source>
        <dbReference type="SAM" id="SignalP"/>
    </source>
</evidence>
<dbReference type="SUPFAM" id="SSF53474">
    <property type="entry name" value="alpha/beta-Hydrolases"/>
    <property type="match status" value="1"/>
</dbReference>
<comment type="caution">
    <text evidence="2">The sequence shown here is derived from an EMBL/GenBank/DDBJ whole genome shotgun (WGS) entry which is preliminary data.</text>
</comment>
<organism evidence="2 3">
    <name type="scientific">Lagenidium giganteum</name>
    <dbReference type="NCBI Taxonomy" id="4803"/>
    <lineage>
        <taxon>Eukaryota</taxon>
        <taxon>Sar</taxon>
        <taxon>Stramenopiles</taxon>
        <taxon>Oomycota</taxon>
        <taxon>Peronosporomycetes</taxon>
        <taxon>Pythiales</taxon>
        <taxon>Pythiaceae</taxon>
    </lineage>
</organism>
<dbReference type="GO" id="GO:0008374">
    <property type="term" value="F:O-acyltransferase activity"/>
    <property type="evidence" value="ECO:0007669"/>
    <property type="project" value="InterPro"/>
</dbReference>
<feature type="signal peptide" evidence="1">
    <location>
        <begin position="1"/>
        <end position="23"/>
    </location>
</feature>
<keyword evidence="1" id="KW-0732">Signal</keyword>
<sequence length="628" mass="71040">MSTHDRKALVWFIVATVLAVVCAKDAVRPVLFLPGFASSQLHAWKKHSCSHSIQKNLYRDVNVGDRLWIDAARILAQGECWRRCLQLHTANQSEVECKLRAAEGLSAISELDPGLVTGPLSIIWREIIKDLIEHFEFDPAEVIVAPYDWRLPPSVLESRDRYFSSLKWKIEQAITLHGDTGGLVVIAHSMGNNIFRYFLAWLKNEVGINNWQRWIDKHISAFFSIGAPLLGSSEALELVTSGLTQGLPISQREVRKLVVSFGSIIGFLPMPSVPPTSHDTDTLVRIANQIQGTRSLEKNYTSFDIASGQFFRDLAEHDPVFADLEIARKRFFANDNVLDYLVPWERPPIASVYSVYGINLPTKYNYEYKDTDVRGLWYQLALQNEQGHRQVCSKTGDSTVPYHSLSWAHTWLGPNGTLVNVTRVLQSVYFSAESIKRSKAIRRAENHHADYAHATKKSICAVESTAPGIFDGFFGSSASDQITFFETTHEDSETRKRRSTSVWEVDGAGNREILSNRAFLRELRAELRHLFKGQSTSDKTSRPPALDSDCYWNYRQAKCEFPEFCHYRYAFGDVTLDQSCRLRVSKGSSDAITDNFMGSGDDGWASIHPHTCKVPCVYCSRPYIRESP</sequence>
<evidence type="ECO:0000313" key="2">
    <source>
        <dbReference type="EMBL" id="DAZ93869.1"/>
    </source>
</evidence>
<dbReference type="InterPro" id="IPR003386">
    <property type="entry name" value="LACT/PDAT_acylTrfase"/>
</dbReference>
<name>A0AAV2YMG1_9STRA</name>
<evidence type="ECO:0000313" key="3">
    <source>
        <dbReference type="Proteomes" id="UP001146120"/>
    </source>
</evidence>
<protein>
    <recommendedName>
        <fullName evidence="4">Phospholipid:diacylglycerol acyltransferase</fullName>
    </recommendedName>
</protein>
<dbReference type="AlphaFoldDB" id="A0AAV2YMG1"/>
<dbReference type="Gene3D" id="3.40.50.1820">
    <property type="entry name" value="alpha/beta hydrolase"/>
    <property type="match status" value="1"/>
</dbReference>
<dbReference type="InterPro" id="IPR029058">
    <property type="entry name" value="AB_hydrolase_fold"/>
</dbReference>
<reference evidence="2" key="1">
    <citation type="submission" date="2022-11" db="EMBL/GenBank/DDBJ databases">
        <authorList>
            <person name="Morgan W.R."/>
            <person name="Tartar A."/>
        </authorList>
    </citation>
    <scope>NUCLEOTIDE SEQUENCE</scope>
    <source>
        <strain evidence="2">ARSEF 373</strain>
    </source>
</reference>
<proteinExistence type="predicted"/>
<dbReference type="PANTHER" id="PTHR11440">
    <property type="entry name" value="LECITHIN-CHOLESTEROL ACYLTRANSFERASE-RELATED"/>
    <property type="match status" value="1"/>
</dbReference>
<accession>A0AAV2YMG1</accession>
<evidence type="ECO:0008006" key="4">
    <source>
        <dbReference type="Google" id="ProtNLM"/>
    </source>
</evidence>